<organism evidence="2 3">
    <name type="scientific">Parachaetomium inaequale</name>
    <dbReference type="NCBI Taxonomy" id="2588326"/>
    <lineage>
        <taxon>Eukaryota</taxon>
        <taxon>Fungi</taxon>
        <taxon>Dikarya</taxon>
        <taxon>Ascomycota</taxon>
        <taxon>Pezizomycotina</taxon>
        <taxon>Sordariomycetes</taxon>
        <taxon>Sordariomycetidae</taxon>
        <taxon>Sordariales</taxon>
        <taxon>Chaetomiaceae</taxon>
        <taxon>Parachaetomium</taxon>
    </lineage>
</organism>
<gene>
    <name evidence="2" type="ORF">C8A01DRAFT_39999</name>
</gene>
<feature type="domain" description="Heterokaryon incompatibility" evidence="1">
    <location>
        <begin position="78"/>
        <end position="240"/>
    </location>
</feature>
<evidence type="ECO:0000313" key="3">
    <source>
        <dbReference type="Proteomes" id="UP001303115"/>
    </source>
</evidence>
<sequence>MPIFTILLFGVVGTEVYQRVISPNLFAQKRKRQAYQDLQLREETKDIRLLIIQPGSLWARIRCDLAVASLEPPYVPDYRALSYTWNEPIQPSAPLTTVRGVYQYVRALYWKHCRLSHQTILINGRPFPVTNNLATALRYVRHSKKPVRLWVDSICINQNDNAEKSRQVRMMPDIYSNASATYIWLGPRADGSDEAMEFIRSAHGIETDDANLDIDKLVPTRALTALFNRTWWQRVWVIQEAALSERSVVLCGRKAVSFSNFQSLVIKERAMRRSARVAARKGALDSPNMRVWSFIPPALPFYAVLYMMGVFRSKALGNLSTEEAAAGLAELVQVTARFQSTLPRDKVYGLLGLVPGAGREIEPSYGPDKTDSDVLRELTVFLTRWTNSIDHIFPWRKPETERVCGAPSWAIDATSASEALPFDHGSGYDADRGFRTWLRLTPTDIIKGYSPEPPASSGSTTGSAEWFWESGLRFVKQRVSALRSGEYGVNPEFPSSDMNILRLHGLVVDDVVAASPAPKTYPIDIYRVSNPATNSVWATIWGATLQYHRVKQLVLRWQSFLQASMDSPEMAATDPYLDLHGEGGREVAFWRAIMANRIREPDGSFGAPDDKFMKEVPPMFSGDASPISWGYWEPFWSRKGKVRITAYRLFTAECFRAATGRSLILTKRGFIGLATIDVKMGDVVCVVRGYKSLVVLRPVAGKENVYRLVGDCYVHGMMDGRFAQGASRQEVKKFDIE</sequence>
<protein>
    <submittedName>
        <fullName evidence="2">Heterokaryon incompatibility protein-domain-containing protein</fullName>
    </submittedName>
</protein>
<dbReference type="EMBL" id="MU854523">
    <property type="protein sequence ID" value="KAK4033559.1"/>
    <property type="molecule type" value="Genomic_DNA"/>
</dbReference>
<reference evidence="3" key="1">
    <citation type="journal article" date="2023" name="Mol. Phylogenet. Evol.">
        <title>Genome-scale phylogeny and comparative genomics of the fungal order Sordariales.</title>
        <authorList>
            <person name="Hensen N."/>
            <person name="Bonometti L."/>
            <person name="Westerberg I."/>
            <person name="Brannstrom I.O."/>
            <person name="Guillou S."/>
            <person name="Cros-Aarteil S."/>
            <person name="Calhoun S."/>
            <person name="Haridas S."/>
            <person name="Kuo A."/>
            <person name="Mondo S."/>
            <person name="Pangilinan J."/>
            <person name="Riley R."/>
            <person name="LaButti K."/>
            <person name="Andreopoulos B."/>
            <person name="Lipzen A."/>
            <person name="Chen C."/>
            <person name="Yan M."/>
            <person name="Daum C."/>
            <person name="Ng V."/>
            <person name="Clum A."/>
            <person name="Steindorff A."/>
            <person name="Ohm R.A."/>
            <person name="Martin F."/>
            <person name="Silar P."/>
            <person name="Natvig D.O."/>
            <person name="Lalanne C."/>
            <person name="Gautier V."/>
            <person name="Ament-Velasquez S.L."/>
            <person name="Kruys A."/>
            <person name="Hutchinson M.I."/>
            <person name="Powell A.J."/>
            <person name="Barry K."/>
            <person name="Miller A.N."/>
            <person name="Grigoriev I.V."/>
            <person name="Debuchy R."/>
            <person name="Gladieux P."/>
            <person name="Hiltunen Thoren M."/>
            <person name="Johannesson H."/>
        </authorList>
    </citation>
    <scope>NUCLEOTIDE SEQUENCE [LARGE SCALE GENOMIC DNA]</scope>
    <source>
        <strain evidence="3">CBS 284.82</strain>
    </source>
</reference>
<dbReference type="AlphaFoldDB" id="A0AAN6P879"/>
<comment type="caution">
    <text evidence="2">The sequence shown here is derived from an EMBL/GenBank/DDBJ whole genome shotgun (WGS) entry which is preliminary data.</text>
</comment>
<evidence type="ECO:0000313" key="2">
    <source>
        <dbReference type="EMBL" id="KAK4033559.1"/>
    </source>
</evidence>
<proteinExistence type="predicted"/>
<dbReference type="InterPro" id="IPR052895">
    <property type="entry name" value="HetReg/Transcr_Mod"/>
</dbReference>
<accession>A0AAN6P879</accession>
<dbReference type="PANTHER" id="PTHR24148:SF73">
    <property type="entry name" value="HET DOMAIN PROTEIN (AFU_ORTHOLOGUE AFUA_8G01020)"/>
    <property type="match status" value="1"/>
</dbReference>
<dbReference type="InterPro" id="IPR010730">
    <property type="entry name" value="HET"/>
</dbReference>
<dbReference type="Pfam" id="PF06985">
    <property type="entry name" value="HET"/>
    <property type="match status" value="1"/>
</dbReference>
<keyword evidence="3" id="KW-1185">Reference proteome</keyword>
<evidence type="ECO:0000259" key="1">
    <source>
        <dbReference type="Pfam" id="PF06985"/>
    </source>
</evidence>
<dbReference type="Proteomes" id="UP001303115">
    <property type="component" value="Unassembled WGS sequence"/>
</dbReference>
<dbReference type="PANTHER" id="PTHR24148">
    <property type="entry name" value="ANKYRIN REPEAT DOMAIN-CONTAINING PROTEIN 39 HOMOLOG-RELATED"/>
    <property type="match status" value="1"/>
</dbReference>
<dbReference type="Pfam" id="PF26639">
    <property type="entry name" value="Het-6_barrel"/>
    <property type="match status" value="1"/>
</dbReference>
<name>A0AAN6P879_9PEZI</name>